<keyword evidence="2" id="KW-1185">Reference proteome</keyword>
<protein>
    <submittedName>
        <fullName evidence="1">Cytochrome P450</fullName>
    </submittedName>
</protein>
<name>A0ACB8SHL9_9AGAM</name>
<proteinExistence type="predicted"/>
<reference evidence="1" key="2">
    <citation type="journal article" date="2022" name="New Phytol.">
        <title>Evolutionary transition to the ectomycorrhizal habit in the genomes of a hyperdiverse lineage of mushroom-forming fungi.</title>
        <authorList>
            <person name="Looney B."/>
            <person name="Miyauchi S."/>
            <person name="Morin E."/>
            <person name="Drula E."/>
            <person name="Courty P.E."/>
            <person name="Kohler A."/>
            <person name="Kuo A."/>
            <person name="LaButti K."/>
            <person name="Pangilinan J."/>
            <person name="Lipzen A."/>
            <person name="Riley R."/>
            <person name="Andreopoulos W."/>
            <person name="He G."/>
            <person name="Johnson J."/>
            <person name="Nolan M."/>
            <person name="Tritt A."/>
            <person name="Barry K.W."/>
            <person name="Grigoriev I.V."/>
            <person name="Nagy L.G."/>
            <person name="Hibbett D."/>
            <person name="Henrissat B."/>
            <person name="Matheny P.B."/>
            <person name="Labbe J."/>
            <person name="Martin F.M."/>
        </authorList>
    </citation>
    <scope>NUCLEOTIDE SEQUENCE</scope>
    <source>
        <strain evidence="1">HHB10654</strain>
    </source>
</reference>
<accession>A0ACB8SHL9</accession>
<organism evidence="1 2">
    <name type="scientific">Artomyces pyxidatus</name>
    <dbReference type="NCBI Taxonomy" id="48021"/>
    <lineage>
        <taxon>Eukaryota</taxon>
        <taxon>Fungi</taxon>
        <taxon>Dikarya</taxon>
        <taxon>Basidiomycota</taxon>
        <taxon>Agaricomycotina</taxon>
        <taxon>Agaricomycetes</taxon>
        <taxon>Russulales</taxon>
        <taxon>Auriscalpiaceae</taxon>
        <taxon>Artomyces</taxon>
    </lineage>
</organism>
<sequence length="350" mass="38790">MRRTTPLFQKITSQLRDILRAKVDDGPAEVEVIDWFSRAALEMIAQGGLGHTFDSLSRAGDVIKFKIAIKEFMPTLSKLFIFLPLFLLVSKWPPRVLRFVAACFPLADVKHMMKLVDTTTGFRQDLFEAKKALLAQLGDVELTNQISGGKDIVSVLMRANADAEGESTMEDKEIMAQMMTLLGAATESTSNALARTIQLLAHRPDVQEWLRQELDGAFVATGSELGYDELMQLPYLDAICRETLRLHPPVSFVTRVLPLFCPDLADYVSWITAPASKRHSRSRGLFKGTLRWRIISSCRRAPHSSSTPSARTATRISGALMPTRGSQNDGSRRSPAASPTHMSRASIPTC</sequence>
<evidence type="ECO:0000313" key="1">
    <source>
        <dbReference type="EMBL" id="KAI0055555.1"/>
    </source>
</evidence>
<evidence type="ECO:0000313" key="2">
    <source>
        <dbReference type="Proteomes" id="UP000814140"/>
    </source>
</evidence>
<dbReference type="Proteomes" id="UP000814140">
    <property type="component" value="Unassembled WGS sequence"/>
</dbReference>
<gene>
    <name evidence="1" type="ORF">BV25DRAFT_166402</name>
</gene>
<dbReference type="EMBL" id="MU277287">
    <property type="protein sequence ID" value="KAI0055555.1"/>
    <property type="molecule type" value="Genomic_DNA"/>
</dbReference>
<reference evidence="1" key="1">
    <citation type="submission" date="2021-03" db="EMBL/GenBank/DDBJ databases">
        <authorList>
            <consortium name="DOE Joint Genome Institute"/>
            <person name="Ahrendt S."/>
            <person name="Looney B.P."/>
            <person name="Miyauchi S."/>
            <person name="Morin E."/>
            <person name="Drula E."/>
            <person name="Courty P.E."/>
            <person name="Chicoki N."/>
            <person name="Fauchery L."/>
            <person name="Kohler A."/>
            <person name="Kuo A."/>
            <person name="Labutti K."/>
            <person name="Pangilinan J."/>
            <person name="Lipzen A."/>
            <person name="Riley R."/>
            <person name="Andreopoulos W."/>
            <person name="He G."/>
            <person name="Johnson J."/>
            <person name="Barry K.W."/>
            <person name="Grigoriev I.V."/>
            <person name="Nagy L."/>
            <person name="Hibbett D."/>
            <person name="Henrissat B."/>
            <person name="Matheny P.B."/>
            <person name="Labbe J."/>
            <person name="Martin F."/>
        </authorList>
    </citation>
    <scope>NUCLEOTIDE SEQUENCE</scope>
    <source>
        <strain evidence="1">HHB10654</strain>
    </source>
</reference>
<comment type="caution">
    <text evidence="1">The sequence shown here is derived from an EMBL/GenBank/DDBJ whole genome shotgun (WGS) entry which is preliminary data.</text>
</comment>